<organism evidence="1 2">
    <name type="scientific">Mycolicibacterium fallax</name>
    <name type="common">Mycobacterium fallax</name>
    <dbReference type="NCBI Taxonomy" id="1793"/>
    <lineage>
        <taxon>Bacteria</taxon>
        <taxon>Bacillati</taxon>
        <taxon>Actinomycetota</taxon>
        <taxon>Actinomycetes</taxon>
        <taxon>Mycobacteriales</taxon>
        <taxon>Mycobacteriaceae</taxon>
        <taxon>Mycolicibacterium</taxon>
    </lineage>
</organism>
<evidence type="ECO:0000313" key="1">
    <source>
        <dbReference type="EMBL" id="ORV04352.1"/>
    </source>
</evidence>
<sequence length="257" mass="26255">MGRDILTDAAFGGVPERWPLPAAHTPEQRWLRAVAAGGQGRYASADADLERLLDAGGSVASLAHSTRGSLLRQLGGHRLARGWDGRALALATDAESRADALTGLAADALGLGRFAASAVLLRRAAGPVDDGAPGRCAVRLGWVGAELAMATGDGAVALERARHAVALAADLPSVRHRVKSAVVLAAAQCCAGNVAEARALADDGLAATARHGLVPLRWALASLLAGIGSAAHTAAEVAVIRDEAAELVRYRGGVWRS</sequence>
<evidence type="ECO:0000313" key="2">
    <source>
        <dbReference type="Proteomes" id="UP000193484"/>
    </source>
</evidence>
<dbReference type="STRING" id="1793.AWC04_09415"/>
<dbReference type="Gene3D" id="1.25.40.10">
    <property type="entry name" value="Tetratricopeptide repeat domain"/>
    <property type="match status" value="1"/>
</dbReference>
<dbReference type="AlphaFoldDB" id="A0A1X1RFJ9"/>
<accession>A0A1X1RFJ9</accession>
<gene>
    <name evidence="1" type="ORF">AWC04_09415</name>
</gene>
<dbReference type="Proteomes" id="UP000193484">
    <property type="component" value="Unassembled WGS sequence"/>
</dbReference>
<dbReference type="InterPro" id="IPR011990">
    <property type="entry name" value="TPR-like_helical_dom_sf"/>
</dbReference>
<dbReference type="SUPFAM" id="SSF48452">
    <property type="entry name" value="TPR-like"/>
    <property type="match status" value="1"/>
</dbReference>
<dbReference type="OrthoDB" id="4377297at2"/>
<proteinExistence type="predicted"/>
<comment type="caution">
    <text evidence="1">The sequence shown here is derived from an EMBL/GenBank/DDBJ whole genome shotgun (WGS) entry which is preliminary data.</text>
</comment>
<protein>
    <submittedName>
        <fullName evidence="1">Uncharacterized protein</fullName>
    </submittedName>
</protein>
<keyword evidence="2" id="KW-1185">Reference proteome</keyword>
<dbReference type="EMBL" id="LQOJ01000031">
    <property type="protein sequence ID" value="ORV04352.1"/>
    <property type="molecule type" value="Genomic_DNA"/>
</dbReference>
<name>A0A1X1RFJ9_MYCFA</name>
<dbReference type="RefSeq" id="WP_085095383.1">
    <property type="nucleotide sequence ID" value="NZ_AP022603.1"/>
</dbReference>
<reference evidence="1 2" key="1">
    <citation type="submission" date="2016-01" db="EMBL/GenBank/DDBJ databases">
        <title>The new phylogeny of the genus Mycobacterium.</title>
        <authorList>
            <person name="Tarcisio F."/>
            <person name="Conor M."/>
            <person name="Antonella G."/>
            <person name="Elisabetta G."/>
            <person name="Giulia F.S."/>
            <person name="Sara T."/>
            <person name="Anna F."/>
            <person name="Clotilde B."/>
            <person name="Roberto B."/>
            <person name="Veronica D.S."/>
            <person name="Fabio R."/>
            <person name="Monica P."/>
            <person name="Olivier J."/>
            <person name="Enrico T."/>
            <person name="Nicola S."/>
        </authorList>
    </citation>
    <scope>NUCLEOTIDE SEQUENCE [LARGE SCALE GENOMIC DNA]</scope>
    <source>
        <strain evidence="1 2">DSM 44179</strain>
    </source>
</reference>